<dbReference type="AlphaFoldDB" id="A0A2B4RM45"/>
<dbReference type="STRING" id="50429.A0A2B4RM45"/>
<proteinExistence type="predicted"/>
<dbReference type="PROSITE" id="PS50088">
    <property type="entry name" value="ANK_REPEAT"/>
    <property type="match status" value="5"/>
</dbReference>
<feature type="repeat" description="ANK" evidence="3">
    <location>
        <begin position="87"/>
        <end position="119"/>
    </location>
</feature>
<protein>
    <submittedName>
        <fullName evidence="4">Ankyrin repeat domain-containing protein 16</fullName>
    </submittedName>
</protein>
<dbReference type="SUPFAM" id="SSF48403">
    <property type="entry name" value="Ankyrin repeat"/>
    <property type="match status" value="1"/>
</dbReference>
<organism evidence="4 5">
    <name type="scientific">Stylophora pistillata</name>
    <name type="common">Smooth cauliflower coral</name>
    <dbReference type="NCBI Taxonomy" id="50429"/>
    <lineage>
        <taxon>Eukaryota</taxon>
        <taxon>Metazoa</taxon>
        <taxon>Cnidaria</taxon>
        <taxon>Anthozoa</taxon>
        <taxon>Hexacorallia</taxon>
        <taxon>Scleractinia</taxon>
        <taxon>Astrocoeniina</taxon>
        <taxon>Pocilloporidae</taxon>
        <taxon>Stylophora</taxon>
    </lineage>
</organism>
<dbReference type="Gene3D" id="1.25.40.20">
    <property type="entry name" value="Ankyrin repeat-containing domain"/>
    <property type="match status" value="3"/>
</dbReference>
<accession>A0A2B4RM45</accession>
<dbReference type="Pfam" id="PF12796">
    <property type="entry name" value="Ank_2"/>
    <property type="match status" value="2"/>
</dbReference>
<feature type="repeat" description="ANK" evidence="3">
    <location>
        <begin position="243"/>
        <end position="275"/>
    </location>
</feature>
<keyword evidence="5" id="KW-1185">Reference proteome</keyword>
<dbReference type="PANTHER" id="PTHR24173:SF74">
    <property type="entry name" value="ANKYRIN REPEAT DOMAIN-CONTAINING PROTEIN 16"/>
    <property type="match status" value="1"/>
</dbReference>
<evidence type="ECO:0000256" key="2">
    <source>
        <dbReference type="ARBA" id="ARBA00023043"/>
    </source>
</evidence>
<evidence type="ECO:0000313" key="5">
    <source>
        <dbReference type="Proteomes" id="UP000225706"/>
    </source>
</evidence>
<dbReference type="PANTHER" id="PTHR24173">
    <property type="entry name" value="ANKYRIN REPEAT CONTAINING"/>
    <property type="match status" value="1"/>
</dbReference>
<keyword evidence="2 3" id="KW-0040">ANK repeat</keyword>
<dbReference type="EMBL" id="LSMT01000398">
    <property type="protein sequence ID" value="PFX18681.1"/>
    <property type="molecule type" value="Genomic_DNA"/>
</dbReference>
<dbReference type="Proteomes" id="UP000225706">
    <property type="component" value="Unassembled WGS sequence"/>
</dbReference>
<dbReference type="SMART" id="SM00248">
    <property type="entry name" value="ANK"/>
    <property type="match status" value="7"/>
</dbReference>
<comment type="caution">
    <text evidence="4">The sequence shown here is derived from an EMBL/GenBank/DDBJ whole genome shotgun (WGS) entry which is preliminary data.</text>
</comment>
<keyword evidence="1" id="KW-0677">Repeat</keyword>
<sequence>MADVWNGTRAGKQLSIEYPLPLRLVQANKRDEFMSMADSKTEKEAVLNCVHLKSGDTPIIVAARHGHGDLMNFLILRGVDIEQRNKDLKRALHEAAANSHLDCVKLLLSQNAEIDCLKRADWTPLMMSCTKMNIGVIRELIQSGANMRLTNKDGWNCFHIAARCSYIPDSPDSCGSTPLMDALRAGHIPVAEILINEHKAAITAKDQLGRQAIHLAAQTGCIKSLNYLITKYAVDVNVSTGKSRKTPLHLAAKEGYSQTVQFLLDKEAAINTQDKNGRTALHLSSAAGHEACVDILLRLNDANRNITDCSGLTAEDLALKPAVRQMFKSVAE</sequence>
<evidence type="ECO:0000256" key="1">
    <source>
        <dbReference type="ARBA" id="ARBA00022737"/>
    </source>
</evidence>
<name>A0A2B4RM45_STYPI</name>
<reference evidence="5" key="1">
    <citation type="journal article" date="2017" name="bioRxiv">
        <title>Comparative analysis of the genomes of Stylophora pistillata and Acropora digitifera provides evidence for extensive differences between species of corals.</title>
        <authorList>
            <person name="Voolstra C.R."/>
            <person name="Li Y."/>
            <person name="Liew Y.J."/>
            <person name="Baumgarten S."/>
            <person name="Zoccola D."/>
            <person name="Flot J.-F."/>
            <person name="Tambutte S."/>
            <person name="Allemand D."/>
            <person name="Aranda M."/>
        </authorList>
    </citation>
    <scope>NUCLEOTIDE SEQUENCE [LARGE SCALE GENOMIC DNA]</scope>
</reference>
<evidence type="ECO:0000313" key="4">
    <source>
        <dbReference type="EMBL" id="PFX18681.1"/>
    </source>
</evidence>
<dbReference type="InterPro" id="IPR036770">
    <property type="entry name" value="Ankyrin_rpt-contain_sf"/>
</dbReference>
<dbReference type="PROSITE" id="PS50297">
    <property type="entry name" value="ANK_REP_REGION"/>
    <property type="match status" value="4"/>
</dbReference>
<feature type="repeat" description="ANK" evidence="3">
    <location>
        <begin position="54"/>
        <end position="86"/>
    </location>
</feature>
<gene>
    <name evidence="4" type="primary">Ankrd16</name>
    <name evidence="4" type="ORF">AWC38_SpisGene16941</name>
</gene>
<dbReference type="InterPro" id="IPR002110">
    <property type="entry name" value="Ankyrin_rpt"/>
</dbReference>
<dbReference type="Pfam" id="PF00023">
    <property type="entry name" value="Ank"/>
    <property type="match status" value="2"/>
</dbReference>
<evidence type="ECO:0000256" key="3">
    <source>
        <dbReference type="PROSITE-ProRule" id="PRU00023"/>
    </source>
</evidence>
<feature type="repeat" description="ANK" evidence="3">
    <location>
        <begin position="120"/>
        <end position="152"/>
    </location>
</feature>
<feature type="repeat" description="ANK" evidence="3">
    <location>
        <begin position="276"/>
        <end position="298"/>
    </location>
</feature>
<dbReference type="OrthoDB" id="4772757at2759"/>